<dbReference type="Gene3D" id="3.10.105.10">
    <property type="entry name" value="Dipeptide-binding Protein, Domain 3"/>
    <property type="match status" value="1"/>
</dbReference>
<evidence type="ECO:0000313" key="6">
    <source>
        <dbReference type="EMBL" id="EHM13336.1"/>
    </source>
</evidence>
<evidence type="ECO:0000256" key="4">
    <source>
        <dbReference type="SAM" id="SignalP"/>
    </source>
</evidence>
<dbReference type="Proteomes" id="UP000003806">
    <property type="component" value="Chromosome"/>
</dbReference>
<keyword evidence="3 4" id="KW-0732">Signal</keyword>
<dbReference type="RefSeq" id="WP_008522997.1">
    <property type="nucleotide sequence ID" value="NZ_CM001376.1"/>
</dbReference>
<proteinExistence type="inferred from homology"/>
<evidence type="ECO:0000256" key="2">
    <source>
        <dbReference type="ARBA" id="ARBA00022448"/>
    </source>
</evidence>
<dbReference type="GO" id="GO:0042597">
    <property type="term" value="C:periplasmic space"/>
    <property type="evidence" value="ECO:0007669"/>
    <property type="project" value="UniProtKB-ARBA"/>
</dbReference>
<dbReference type="HOGENOM" id="CLU_017028_7_4_0"/>
<dbReference type="GO" id="GO:0043190">
    <property type="term" value="C:ATP-binding cassette (ABC) transporter complex"/>
    <property type="evidence" value="ECO:0007669"/>
    <property type="project" value="InterPro"/>
</dbReference>
<dbReference type="Gene3D" id="3.90.76.10">
    <property type="entry name" value="Dipeptide-binding Protein, Domain 1"/>
    <property type="match status" value="1"/>
</dbReference>
<dbReference type="InterPro" id="IPR000914">
    <property type="entry name" value="SBP_5_dom"/>
</dbReference>
<keyword evidence="7" id="KW-1185">Reference proteome</keyword>
<dbReference type="GO" id="GO:1904680">
    <property type="term" value="F:peptide transmembrane transporter activity"/>
    <property type="evidence" value="ECO:0007669"/>
    <property type="project" value="TreeGrafter"/>
</dbReference>
<dbReference type="InterPro" id="IPR030678">
    <property type="entry name" value="Peptide/Ni-bd"/>
</dbReference>
<feature type="signal peptide" evidence="4">
    <location>
        <begin position="1"/>
        <end position="21"/>
    </location>
</feature>
<comment type="similarity">
    <text evidence="1">Belongs to the bacterial solute-binding protein 5 family.</text>
</comment>
<dbReference type="GO" id="GO:0015833">
    <property type="term" value="P:peptide transport"/>
    <property type="evidence" value="ECO:0007669"/>
    <property type="project" value="TreeGrafter"/>
</dbReference>
<evidence type="ECO:0000313" key="7">
    <source>
        <dbReference type="Proteomes" id="UP000003806"/>
    </source>
</evidence>
<evidence type="ECO:0000259" key="5">
    <source>
        <dbReference type="Pfam" id="PF00496"/>
    </source>
</evidence>
<dbReference type="Gene3D" id="3.40.190.10">
    <property type="entry name" value="Periplasmic binding protein-like II"/>
    <property type="match status" value="1"/>
</dbReference>
<dbReference type="PIRSF" id="PIRSF002741">
    <property type="entry name" value="MppA"/>
    <property type="match status" value="1"/>
</dbReference>
<feature type="domain" description="Solute-binding protein family 5" evidence="5">
    <location>
        <begin position="66"/>
        <end position="416"/>
    </location>
</feature>
<evidence type="ECO:0000256" key="1">
    <source>
        <dbReference type="ARBA" id="ARBA00005695"/>
    </source>
</evidence>
<dbReference type="InterPro" id="IPR039424">
    <property type="entry name" value="SBP_5"/>
</dbReference>
<sequence length="497" mass="55794">MSKKFFALLAGMCLFAGAAWAKGDTLTVANIYDAKSLDPVASNDVASAGVCIHIYDNLLTITNDNKLVPQLATKWEQIDPKTFKFYLRQGVKFHNGEPFTADDVVYTVNRAKSDVGAAMKQYTDPIDSVEKIDDYTVVFHLKYPYTPFVMTLTHMWGGIVNKKAVEAAGDSYGMNPVGTGAFKFVSWAKNDRITLERNDDYWGDKPAYKTLVMRSISEDNSRTIALESGDVDIAYQISPMDIQRVEENPDLEIHRVNTTSITYLGMNCSKKPLDDVRVRQAIWYALDVPTIHDAAWHGVGSIPKSAISPEILYSATDLPQYTLNVEKAKELLKEAGVQLPLHIELWTNELQQRQDMAQMIQAYLKAVDIQVDIKVLEWGAYLSGLTEKKHDMFILGWSASVPDPDVAVYGVLASKGPSNYTYFSDPTLDELLEKGRQLPSGDERQATYHKAQEEIHKQAPWVYLHLSEDAQGAQKYVKNFFPSPISYTRLTGVTFEE</sequence>
<dbReference type="OrthoDB" id="774at2"/>
<organism evidence="6 7">
    <name type="scientific">Jonquetella anthropi DSM 22815</name>
    <dbReference type="NCBI Taxonomy" id="885272"/>
    <lineage>
        <taxon>Bacteria</taxon>
        <taxon>Thermotogati</taxon>
        <taxon>Synergistota</taxon>
        <taxon>Synergistia</taxon>
        <taxon>Synergistales</taxon>
        <taxon>Dethiosulfovibrionaceae</taxon>
        <taxon>Jonquetella</taxon>
    </lineage>
</organism>
<accession>H0UKX7</accession>
<keyword evidence="2" id="KW-0813">Transport</keyword>
<name>H0UKX7_9BACT</name>
<dbReference type="PANTHER" id="PTHR30290:SF9">
    <property type="entry name" value="OLIGOPEPTIDE-BINDING PROTEIN APPA"/>
    <property type="match status" value="1"/>
</dbReference>
<dbReference type="PANTHER" id="PTHR30290">
    <property type="entry name" value="PERIPLASMIC BINDING COMPONENT OF ABC TRANSPORTER"/>
    <property type="match status" value="1"/>
</dbReference>
<feature type="chain" id="PRO_5003541444" evidence="4">
    <location>
        <begin position="22"/>
        <end position="497"/>
    </location>
</feature>
<evidence type="ECO:0000256" key="3">
    <source>
        <dbReference type="ARBA" id="ARBA00022729"/>
    </source>
</evidence>
<dbReference type="SUPFAM" id="SSF53850">
    <property type="entry name" value="Periplasmic binding protein-like II"/>
    <property type="match status" value="1"/>
</dbReference>
<reference evidence="6 7" key="1">
    <citation type="submission" date="2011-11" db="EMBL/GenBank/DDBJ databases">
        <title>The Noncontiguous Finished genome of Jonquetella anthropi DSM 22815.</title>
        <authorList>
            <consortium name="US DOE Joint Genome Institute (JGI-PGF)"/>
            <person name="Lucas S."/>
            <person name="Copeland A."/>
            <person name="Lapidus A."/>
            <person name="Glavina del Rio T."/>
            <person name="Dalin E."/>
            <person name="Tice H."/>
            <person name="Bruce D."/>
            <person name="Goodwin L."/>
            <person name="Pitluck S."/>
            <person name="Peters L."/>
            <person name="Mikhailova N."/>
            <person name="Held B."/>
            <person name="Kyrpides N."/>
            <person name="Mavromatis K."/>
            <person name="Ivanova N."/>
            <person name="Markowitz V."/>
            <person name="Cheng J.-F."/>
            <person name="Hugenholtz P."/>
            <person name="Woyke T."/>
            <person name="Wu D."/>
            <person name="Gronow S."/>
            <person name="Wellnitz S."/>
            <person name="Brambilla E."/>
            <person name="Klenk H.-P."/>
            <person name="Eisen J.A."/>
        </authorList>
    </citation>
    <scope>NUCLEOTIDE SEQUENCE [LARGE SCALE GENOMIC DNA]</scope>
    <source>
        <strain evidence="6 7">DSM 22815</strain>
    </source>
</reference>
<dbReference type="EMBL" id="CM001376">
    <property type="protein sequence ID" value="EHM13336.1"/>
    <property type="molecule type" value="Genomic_DNA"/>
</dbReference>
<dbReference type="Pfam" id="PF00496">
    <property type="entry name" value="SBP_bac_5"/>
    <property type="match status" value="1"/>
</dbReference>
<dbReference type="eggNOG" id="COG0747">
    <property type="taxonomic scope" value="Bacteria"/>
</dbReference>
<gene>
    <name evidence="6" type="ORF">JonanDRAFT_0963</name>
</gene>
<dbReference type="STRING" id="885272.JonanDRAFT_0963"/>
<protein>
    <submittedName>
        <fullName evidence="6">ABC-type dipeptide transport system, periplasmic component</fullName>
    </submittedName>
</protein>
<dbReference type="AlphaFoldDB" id="H0UKX7"/>